<organism evidence="1 2">
    <name type="scientific">Rhizopus stolonifer</name>
    <name type="common">Rhizopus nigricans</name>
    <dbReference type="NCBI Taxonomy" id="4846"/>
    <lineage>
        <taxon>Eukaryota</taxon>
        <taxon>Fungi</taxon>
        <taxon>Fungi incertae sedis</taxon>
        <taxon>Mucoromycota</taxon>
        <taxon>Mucoromycotina</taxon>
        <taxon>Mucoromycetes</taxon>
        <taxon>Mucorales</taxon>
        <taxon>Mucorineae</taxon>
        <taxon>Rhizopodaceae</taxon>
        <taxon>Rhizopus</taxon>
    </lineage>
</organism>
<dbReference type="OrthoDB" id="2289379at2759"/>
<dbReference type="EMBL" id="PJQM01002464">
    <property type="protein sequence ID" value="RCH95159.1"/>
    <property type="molecule type" value="Genomic_DNA"/>
</dbReference>
<accession>A0A367JZ49</accession>
<sequence>SKKPKACLFVGDRDLGISSKIKEYRRYESRNYLGAQVLYASQTIHPVNRSDKGTRTLKGAFDRLNKDCIFLKNNKGATSRDRLSALWQLVFQYYTENDFKQFLNRRVREADNSSATINMDVGGTL</sequence>
<evidence type="ECO:0000313" key="1">
    <source>
        <dbReference type="EMBL" id="RCH95159.1"/>
    </source>
</evidence>
<proteinExistence type="predicted"/>
<gene>
    <name evidence="1" type="ORF">CU098_003041</name>
</gene>
<dbReference type="AlphaFoldDB" id="A0A367JZ49"/>
<dbReference type="Proteomes" id="UP000253551">
    <property type="component" value="Unassembled WGS sequence"/>
</dbReference>
<reference evidence="1 2" key="1">
    <citation type="journal article" date="2018" name="G3 (Bethesda)">
        <title>Phylogenetic and Phylogenomic Definition of Rhizopus Species.</title>
        <authorList>
            <person name="Gryganskyi A.P."/>
            <person name="Golan J."/>
            <person name="Dolatabadi S."/>
            <person name="Mondo S."/>
            <person name="Robb S."/>
            <person name="Idnurm A."/>
            <person name="Muszewska A."/>
            <person name="Steczkiewicz K."/>
            <person name="Masonjones S."/>
            <person name="Liao H.L."/>
            <person name="Gajdeczka M.T."/>
            <person name="Anike F."/>
            <person name="Vuek A."/>
            <person name="Anishchenko I.M."/>
            <person name="Voigt K."/>
            <person name="de Hoog G.S."/>
            <person name="Smith M.E."/>
            <person name="Heitman J."/>
            <person name="Vilgalys R."/>
            <person name="Stajich J.E."/>
        </authorList>
    </citation>
    <scope>NUCLEOTIDE SEQUENCE [LARGE SCALE GENOMIC DNA]</scope>
    <source>
        <strain evidence="1 2">LSU 92-RS-03</strain>
    </source>
</reference>
<feature type="non-terminal residue" evidence="1">
    <location>
        <position position="1"/>
    </location>
</feature>
<protein>
    <submittedName>
        <fullName evidence="1">Uncharacterized protein</fullName>
    </submittedName>
</protein>
<keyword evidence="2" id="KW-1185">Reference proteome</keyword>
<comment type="caution">
    <text evidence="1">The sequence shown here is derived from an EMBL/GenBank/DDBJ whole genome shotgun (WGS) entry which is preliminary data.</text>
</comment>
<name>A0A367JZ49_RHIST</name>
<evidence type="ECO:0000313" key="2">
    <source>
        <dbReference type="Proteomes" id="UP000253551"/>
    </source>
</evidence>